<dbReference type="InterPro" id="IPR008571">
    <property type="entry name" value="HerA-like"/>
</dbReference>
<dbReference type="InterPro" id="IPR002789">
    <property type="entry name" value="HerA_central"/>
</dbReference>
<evidence type="ECO:0000259" key="1">
    <source>
        <dbReference type="Pfam" id="PF01935"/>
    </source>
</evidence>
<dbReference type="InterPro" id="IPR027417">
    <property type="entry name" value="P-loop_NTPase"/>
</dbReference>
<feature type="domain" description="Helicase HerA central" evidence="1">
    <location>
        <begin position="124"/>
        <end position="373"/>
    </location>
</feature>
<dbReference type="SUPFAM" id="SSF52540">
    <property type="entry name" value="P-loop containing nucleoside triphosphate hydrolases"/>
    <property type="match status" value="1"/>
</dbReference>
<dbReference type="AlphaFoldDB" id="A0AB39M273"/>
<dbReference type="GO" id="GO:0005524">
    <property type="term" value="F:ATP binding"/>
    <property type="evidence" value="ECO:0007669"/>
    <property type="project" value="UniProtKB-KW"/>
</dbReference>
<dbReference type="EMBL" id="CP163431">
    <property type="protein sequence ID" value="XDP99230.1"/>
    <property type="molecule type" value="Genomic_DNA"/>
</dbReference>
<keyword evidence="2" id="KW-0067">ATP-binding</keyword>
<proteinExistence type="predicted"/>
<dbReference type="Gene3D" id="3.40.50.300">
    <property type="entry name" value="P-loop containing nucleotide triphosphate hydrolases"/>
    <property type="match status" value="2"/>
</dbReference>
<keyword evidence="2" id="KW-0547">Nucleotide-binding</keyword>
<dbReference type="RefSeq" id="WP_369186404.1">
    <property type="nucleotide sequence ID" value="NZ_CP163431.1"/>
</dbReference>
<organism evidence="2">
    <name type="scientific">Streptomyces sp. R08</name>
    <dbReference type="NCBI Taxonomy" id="3238624"/>
    <lineage>
        <taxon>Bacteria</taxon>
        <taxon>Bacillati</taxon>
        <taxon>Actinomycetota</taxon>
        <taxon>Actinomycetes</taxon>
        <taxon>Kitasatosporales</taxon>
        <taxon>Streptomycetaceae</taxon>
        <taxon>Streptomyces</taxon>
    </lineage>
</organism>
<evidence type="ECO:0000313" key="2">
    <source>
        <dbReference type="EMBL" id="XDP99230.1"/>
    </source>
</evidence>
<dbReference type="Pfam" id="PF01935">
    <property type="entry name" value="DUF87"/>
    <property type="match status" value="1"/>
</dbReference>
<gene>
    <name evidence="2" type="ORF">AB5J58_03090</name>
</gene>
<sequence>MSSAEVVAVYPNRIRIAVHDPAELSKDPVEVGSYLKIFDSSHGSIIAIIENYSIELRPGKDAGADREKVYLIEAIPLGFITNDGHFSRGGGGVAIPPKKVSVAVKDEVQEIYNTIGGDRRFHFAQLAQDTSVDVPVDGDKFFSRHIAVVGSTGSGKSHAMARIIQNATQMRDDDEYGEYHLNNAHIVIFDIHSEYRTAFPGANHLAVDSLILPYWLLNAEELQDLFVESNEEQSHNQVATLKKSITEGKKRGFVGSEERRETIHYESPVFFEIDEVLAAIKAKNEERIPTKTSDRAGPLFGKLDNFLTRLENRVTDRRLDFLLGDRAKNVELEDVLRQFTGYDPTSLANVTVIDLSGVPFEVLSITVSLVSRLLFDYSYYFKKLNSASVDTPLLLVYEEAHKYVPKSGLAKFSSSRNAIERIAKEGRKYGITAAIVSQRPAEISETIFSQCSNFLAMRLTNPEDQNYVKRLIPDSLGPLTESLPVLSSGEALLLGDAVVMPSRVIMDQAVPAPSSNDVRYMREWIRPWRDVNFATVVDDWQK</sequence>
<name>A0AB39M273_9ACTN</name>
<accession>A0AB39M273</accession>
<dbReference type="PANTHER" id="PTHR42957">
    <property type="entry name" value="HELICASE MJ1565-RELATED"/>
    <property type="match status" value="1"/>
</dbReference>
<dbReference type="PANTHER" id="PTHR42957:SF1">
    <property type="entry name" value="HELICASE MJ1565-RELATED"/>
    <property type="match status" value="1"/>
</dbReference>
<protein>
    <submittedName>
        <fullName evidence="2">ATP-binding protein</fullName>
    </submittedName>
</protein>
<reference evidence="2" key="1">
    <citation type="submission" date="2024-07" db="EMBL/GenBank/DDBJ databases">
        <authorList>
            <person name="Yu S.T."/>
        </authorList>
    </citation>
    <scope>NUCLEOTIDE SEQUENCE</scope>
    <source>
        <strain evidence="2">R08</strain>
    </source>
</reference>